<dbReference type="OrthoDB" id="2282691at2759"/>
<comment type="caution">
    <text evidence="1">The sequence shown here is derived from an EMBL/GenBank/DDBJ whole genome shotgun (WGS) entry which is preliminary data.</text>
</comment>
<name>A0A9P6YGJ5_RHIOR</name>
<dbReference type="AlphaFoldDB" id="A0A9P6YGJ5"/>
<reference evidence="1" key="1">
    <citation type="journal article" date="2020" name="Microb. Genom.">
        <title>Genetic diversity of clinical and environmental Mucorales isolates obtained from an investigation of mucormycosis cases among solid organ transplant recipients.</title>
        <authorList>
            <person name="Nguyen M.H."/>
            <person name="Kaul D."/>
            <person name="Muto C."/>
            <person name="Cheng S.J."/>
            <person name="Richter R.A."/>
            <person name="Bruno V.M."/>
            <person name="Liu G."/>
            <person name="Beyhan S."/>
            <person name="Sundermann A.J."/>
            <person name="Mounaud S."/>
            <person name="Pasculle A.W."/>
            <person name="Nierman W.C."/>
            <person name="Driscoll E."/>
            <person name="Cumbie R."/>
            <person name="Clancy C.J."/>
            <person name="Dupont C.L."/>
        </authorList>
    </citation>
    <scope>NUCLEOTIDE SEQUENCE</scope>
    <source>
        <strain evidence="1">GL16</strain>
    </source>
</reference>
<dbReference type="EMBL" id="JAANIT010000413">
    <property type="protein sequence ID" value="KAG1547979.1"/>
    <property type="molecule type" value="Genomic_DNA"/>
</dbReference>
<sequence>MSNWENLNSNLHVPNYWSSKTCIQWSSQDFCHNLLQANPFYSKRSAMALFSEDLEVIQVQLAHHKLISSRVKALVKLLSKKDELLDQFWAEYSTNIKSISLKRKYNVFVSGSLLEEEAIETLQKQAAIKKSLGEELGSSIQTDDDGAAQEVDQDDMQDARIEHDDCSVDDRQVMTNGLSSILDLCDQSLNSQQWLFSLKQWHELLERFSFLKLQSSCLNKQVLDTIRIVTNCCQPEGNMTSAVAYTKALKDQAERAEDMLAYKIAKHSLKLLGDYPLMLIKSTPINYTESDYLLVRIKTGESIFSTSTASKKGFYPDAKDIKGFKIDIRFVVDVGRKEIDVAVAEVAKNDSKDKTISDQEKLLREGKDIVDAEIIKPCHAYLLQITCSDCILKSAYEKDTGRAYQQEREKEQENPDEYDMYGWKRRNDGKFHNKFSKTVADEYPVKRNEKEKQIAS</sequence>
<evidence type="ECO:0000313" key="2">
    <source>
        <dbReference type="Proteomes" id="UP000717996"/>
    </source>
</evidence>
<gene>
    <name evidence="1" type="ORF">G6F51_003938</name>
</gene>
<evidence type="ECO:0000313" key="1">
    <source>
        <dbReference type="EMBL" id="KAG1547979.1"/>
    </source>
</evidence>
<proteinExistence type="predicted"/>
<accession>A0A9P6YGJ5</accession>
<dbReference type="Proteomes" id="UP000717996">
    <property type="component" value="Unassembled WGS sequence"/>
</dbReference>
<protein>
    <submittedName>
        <fullName evidence="1">Uncharacterized protein</fullName>
    </submittedName>
</protein>
<organism evidence="1 2">
    <name type="scientific">Rhizopus oryzae</name>
    <name type="common">Mucormycosis agent</name>
    <name type="synonym">Rhizopus arrhizus var. delemar</name>
    <dbReference type="NCBI Taxonomy" id="64495"/>
    <lineage>
        <taxon>Eukaryota</taxon>
        <taxon>Fungi</taxon>
        <taxon>Fungi incertae sedis</taxon>
        <taxon>Mucoromycota</taxon>
        <taxon>Mucoromycotina</taxon>
        <taxon>Mucoromycetes</taxon>
        <taxon>Mucorales</taxon>
        <taxon>Mucorineae</taxon>
        <taxon>Rhizopodaceae</taxon>
        <taxon>Rhizopus</taxon>
    </lineage>
</organism>